<evidence type="ECO:0000256" key="4">
    <source>
        <dbReference type="ARBA" id="ARBA00023295"/>
    </source>
</evidence>
<proteinExistence type="inferred from homology"/>
<evidence type="ECO:0000313" key="8">
    <source>
        <dbReference type="Proteomes" id="UP000515728"/>
    </source>
</evidence>
<dbReference type="Pfam" id="PF00150">
    <property type="entry name" value="Cellulase"/>
    <property type="match status" value="1"/>
</dbReference>
<dbReference type="GO" id="GO:0000272">
    <property type="term" value="P:polysaccharide catabolic process"/>
    <property type="evidence" value="ECO:0007669"/>
    <property type="project" value="InterPro"/>
</dbReference>
<organism evidence="7 8">
    <name type="scientific">Pseudonocardia petroleophila</name>
    <dbReference type="NCBI Taxonomy" id="37331"/>
    <lineage>
        <taxon>Bacteria</taxon>
        <taxon>Bacillati</taxon>
        <taxon>Actinomycetota</taxon>
        <taxon>Actinomycetes</taxon>
        <taxon>Pseudonocardiales</taxon>
        <taxon>Pseudonocardiaceae</taxon>
        <taxon>Pseudonocardia</taxon>
    </lineage>
</organism>
<keyword evidence="4 5" id="KW-0326">Glycosidase</keyword>
<dbReference type="AlphaFoldDB" id="A0A7G7MGP4"/>
<dbReference type="Gene3D" id="3.20.20.80">
    <property type="entry name" value="Glycosidases"/>
    <property type="match status" value="1"/>
</dbReference>
<dbReference type="SUPFAM" id="SSF51445">
    <property type="entry name" value="(Trans)glycosidases"/>
    <property type="match status" value="1"/>
</dbReference>
<dbReference type="EC" id="3.2.1.78" evidence="2"/>
<gene>
    <name evidence="7" type="ORF">H6H00_28355</name>
</gene>
<sequence>MVVSAGRRRRLVIGAGLALLIVVGAVAAIVAVGGTGPTGAPPVGDGRGSDVPITVEGDRILRDGQPWWLLGYNSFVWSGDCGNDDEQMSAEDVDAWFSSLRRDGHAGVRLFFFENWDIARLDAAVESAKRYGIYLTITLDDAIGGCGETEKNSAWFADQGERDAFRAHMTSVLERYRGETTIAWFEYFNEPDFAEGRLRGFYDEMGAVADGIDPDRLFATGTLAPYAVGEDGDFATLNESPGVDIASLHEYDENEVESNQGPGTRADAAGKPVIVGEFGLYASESGAGCDRDFAARAEQVLAKARVYTTVAGYAGAMMWAWQPGTNNASECEYGNLDVDPAVQDVLRTFTP</sequence>
<feature type="domain" description="Glycoside hydrolase family 5" evidence="6">
    <location>
        <begin position="116"/>
        <end position="292"/>
    </location>
</feature>
<comment type="catalytic activity">
    <reaction evidence="1">
        <text>Random hydrolysis of (1-&gt;4)-beta-D-mannosidic linkages in mannans, galactomannans and glucomannans.</text>
        <dbReference type="EC" id="3.2.1.78"/>
    </reaction>
</comment>
<reference evidence="7 8" key="1">
    <citation type="submission" date="2020-08" db="EMBL/GenBank/DDBJ databases">
        <authorList>
            <person name="Mo P."/>
        </authorList>
    </citation>
    <scope>NUCLEOTIDE SEQUENCE [LARGE SCALE GENOMIC DNA]</scope>
    <source>
        <strain evidence="7 8">CGMCC 4.1532</strain>
    </source>
</reference>
<keyword evidence="8" id="KW-1185">Reference proteome</keyword>
<evidence type="ECO:0000256" key="5">
    <source>
        <dbReference type="RuleBase" id="RU361153"/>
    </source>
</evidence>
<evidence type="ECO:0000259" key="6">
    <source>
        <dbReference type="Pfam" id="PF00150"/>
    </source>
</evidence>
<name>A0A7G7MGP4_9PSEU</name>
<keyword evidence="3 5" id="KW-0378">Hydrolase</keyword>
<dbReference type="Proteomes" id="UP000515728">
    <property type="component" value="Chromosome"/>
</dbReference>
<dbReference type="KEGG" id="ppel:H6H00_28355"/>
<dbReference type="InterPro" id="IPR001547">
    <property type="entry name" value="Glyco_hydro_5"/>
</dbReference>
<evidence type="ECO:0000256" key="1">
    <source>
        <dbReference type="ARBA" id="ARBA00001678"/>
    </source>
</evidence>
<protein>
    <recommendedName>
        <fullName evidence="2">mannan endo-1,4-beta-mannosidase</fullName>
        <ecNumber evidence="2">3.2.1.78</ecNumber>
    </recommendedName>
</protein>
<evidence type="ECO:0000256" key="2">
    <source>
        <dbReference type="ARBA" id="ARBA00012706"/>
    </source>
</evidence>
<evidence type="ECO:0000313" key="7">
    <source>
        <dbReference type="EMBL" id="QNG51955.1"/>
    </source>
</evidence>
<accession>A0A7G7MGP4</accession>
<dbReference type="RefSeq" id="WP_185718707.1">
    <property type="nucleotide sequence ID" value="NZ_BAAAWI010000001.1"/>
</dbReference>
<dbReference type="InterPro" id="IPR045053">
    <property type="entry name" value="MAN-like"/>
</dbReference>
<dbReference type="GO" id="GO:0004553">
    <property type="term" value="F:hydrolase activity, hydrolyzing O-glycosyl compounds"/>
    <property type="evidence" value="ECO:0007669"/>
    <property type="project" value="InterPro"/>
</dbReference>
<dbReference type="PANTHER" id="PTHR31451">
    <property type="match status" value="1"/>
</dbReference>
<dbReference type="InterPro" id="IPR017853">
    <property type="entry name" value="GH"/>
</dbReference>
<evidence type="ECO:0000256" key="3">
    <source>
        <dbReference type="ARBA" id="ARBA00022801"/>
    </source>
</evidence>
<comment type="similarity">
    <text evidence="5">Belongs to the glycosyl hydrolase 5 (cellulase A) family.</text>
</comment>
<dbReference type="EMBL" id="CP060131">
    <property type="protein sequence ID" value="QNG51955.1"/>
    <property type="molecule type" value="Genomic_DNA"/>
</dbReference>